<dbReference type="EC" id="2.7.1.180" evidence="1 10"/>
<dbReference type="InterPro" id="IPR024932">
    <property type="entry name" value="ApbE"/>
</dbReference>
<comment type="cofactor">
    <cofactor evidence="11">
        <name>Mg(2+)</name>
        <dbReference type="ChEBI" id="CHEBI:18420"/>
    </cofactor>
    <cofactor evidence="11">
        <name>Mn(2+)</name>
        <dbReference type="ChEBI" id="CHEBI:29035"/>
    </cofactor>
    <text evidence="11">Magnesium. Can also use manganese.</text>
</comment>
<evidence type="ECO:0000256" key="2">
    <source>
        <dbReference type="ARBA" id="ARBA00016337"/>
    </source>
</evidence>
<feature type="binding site" evidence="11">
    <location>
        <position position="176"/>
    </location>
    <ligand>
        <name>Mg(2+)</name>
        <dbReference type="ChEBI" id="CHEBI:18420"/>
    </ligand>
</feature>
<evidence type="ECO:0000256" key="7">
    <source>
        <dbReference type="ARBA" id="ARBA00022842"/>
    </source>
</evidence>
<accession>Q9A3Y8</accession>
<dbReference type="Pfam" id="PF02424">
    <property type="entry name" value="ApbE"/>
    <property type="match status" value="1"/>
</dbReference>
<feature type="binding site" evidence="11">
    <location>
        <position position="298"/>
    </location>
    <ligand>
        <name>Mg(2+)</name>
        <dbReference type="ChEBI" id="CHEBI:18420"/>
    </ligand>
</feature>
<organism evidence="12 13">
    <name type="scientific">Caulobacter vibrioides (strain ATCC 19089 / CIP 103742 / CB 15)</name>
    <name type="common">Caulobacter crescentus</name>
    <dbReference type="NCBI Taxonomy" id="190650"/>
    <lineage>
        <taxon>Bacteria</taxon>
        <taxon>Pseudomonadati</taxon>
        <taxon>Pseudomonadota</taxon>
        <taxon>Alphaproteobacteria</taxon>
        <taxon>Caulobacterales</taxon>
        <taxon>Caulobacteraceae</taxon>
        <taxon>Caulobacter</taxon>
    </lineage>
</organism>
<dbReference type="PANTHER" id="PTHR30040">
    <property type="entry name" value="THIAMINE BIOSYNTHESIS LIPOPROTEIN APBE"/>
    <property type="match status" value="1"/>
</dbReference>
<reference evidence="12 13" key="1">
    <citation type="journal article" date="2001" name="Proc. Natl. Acad. Sci. U.S.A.">
        <title>Complete genome sequence of Caulobacter crescentus.</title>
        <authorList>
            <person name="Nierman W.C."/>
            <person name="Feldblyum T.V."/>
            <person name="Laub M.T."/>
            <person name="Paulsen I.T."/>
            <person name="Nelson K.E."/>
            <person name="Eisen J.A."/>
            <person name="Heidelberg J.F."/>
            <person name="Alley M.R."/>
            <person name="Ohta N."/>
            <person name="Maddock J.R."/>
            <person name="Potocka I."/>
            <person name="Nelson W.C."/>
            <person name="Newton A."/>
            <person name="Stephens C."/>
            <person name="Phadke N.D."/>
            <person name="Ely B."/>
            <person name="DeBoy R.T."/>
            <person name="Dodson R.J."/>
            <person name="Durkin A.S."/>
            <person name="Gwinn M.L."/>
            <person name="Haft D.H."/>
            <person name="Kolonay J.F."/>
            <person name="Smit J."/>
            <person name="Craven M.B."/>
            <person name="Khouri H."/>
            <person name="Shetty J."/>
            <person name="Berry K."/>
            <person name="Utterback T."/>
            <person name="Tran K."/>
            <person name="Wolf A."/>
            <person name="Vamathevan J."/>
            <person name="Ermolaeva M."/>
            <person name="White O."/>
            <person name="Salzberg S.L."/>
            <person name="Venter J.C."/>
            <person name="Shapiro L."/>
            <person name="Fraser C.M."/>
        </authorList>
    </citation>
    <scope>NUCLEOTIDE SEQUENCE [LARGE SCALE GENOMIC DNA]</scope>
    <source>
        <strain evidence="13">ATCC 19089 / CB15</strain>
    </source>
</reference>
<evidence type="ECO:0000313" key="13">
    <source>
        <dbReference type="Proteomes" id="UP000001816"/>
    </source>
</evidence>
<dbReference type="PIR" id="D87628">
    <property type="entry name" value="D87628"/>
</dbReference>
<name>Q9A3Y8_CAUVC</name>
<feature type="binding site" evidence="11">
    <location>
        <position position="294"/>
    </location>
    <ligand>
        <name>Mg(2+)</name>
        <dbReference type="ChEBI" id="CHEBI:18420"/>
    </ligand>
</feature>
<dbReference type="Proteomes" id="UP000001816">
    <property type="component" value="Chromosome"/>
</dbReference>
<comment type="similarity">
    <text evidence="10">Belongs to the ApbE family.</text>
</comment>
<keyword evidence="4 10" id="KW-0808">Transferase</keyword>
<comment type="catalytic activity">
    <reaction evidence="9 10">
        <text>L-threonyl-[protein] + FAD = FMN-L-threonyl-[protein] + AMP + H(+)</text>
        <dbReference type="Rhea" id="RHEA:36847"/>
        <dbReference type="Rhea" id="RHEA-COMP:11060"/>
        <dbReference type="Rhea" id="RHEA-COMP:11061"/>
        <dbReference type="ChEBI" id="CHEBI:15378"/>
        <dbReference type="ChEBI" id="CHEBI:30013"/>
        <dbReference type="ChEBI" id="CHEBI:57692"/>
        <dbReference type="ChEBI" id="CHEBI:74257"/>
        <dbReference type="ChEBI" id="CHEBI:456215"/>
        <dbReference type="EC" id="2.7.1.180"/>
    </reaction>
</comment>
<protein>
    <recommendedName>
        <fullName evidence="2 10">FAD:protein FMN transferase</fullName>
        <ecNumber evidence="1 10">2.7.1.180</ecNumber>
    </recommendedName>
    <alternativeName>
        <fullName evidence="8 10">Flavin transferase</fullName>
    </alternativeName>
</protein>
<evidence type="ECO:0000256" key="6">
    <source>
        <dbReference type="ARBA" id="ARBA00022827"/>
    </source>
</evidence>
<evidence type="ECO:0000256" key="10">
    <source>
        <dbReference type="PIRNR" id="PIRNR006268"/>
    </source>
</evidence>
<dbReference type="STRING" id="190650.CC_3062"/>
<keyword evidence="5 10" id="KW-0479">Metal-binding</keyword>
<dbReference type="BioCyc" id="CAULO:CC3062-MONOMER"/>
<dbReference type="SMR" id="Q9A3Y8"/>
<dbReference type="GO" id="GO:0046872">
    <property type="term" value="F:metal ion binding"/>
    <property type="evidence" value="ECO:0007669"/>
    <property type="project" value="UniProtKB-UniRule"/>
</dbReference>
<evidence type="ECO:0000256" key="9">
    <source>
        <dbReference type="ARBA" id="ARBA00048540"/>
    </source>
</evidence>
<evidence type="ECO:0000256" key="1">
    <source>
        <dbReference type="ARBA" id="ARBA00011955"/>
    </source>
</evidence>
<dbReference type="PIRSF" id="PIRSF006268">
    <property type="entry name" value="ApbE"/>
    <property type="match status" value="1"/>
</dbReference>
<sequence>MTRLLLLQSMPRVLVPAIATPPARPVGGSVRAFGGETMGTTWSVKAVLPATTDLAALKASVERALDAVVSQMSPWAPLSDLSRYNRAAPGSWTVLPPDTLTVLRRALDVAAQTDGAFDPTLGALTDLWGFGPRPFAGQPPQAETLAPRREACGWKRLVLDGEALFQPGGLKLDLNGIAKGFGVDQAAAVLDRAGVRSYLIEVGGELRGIGAKPDGQPWWVELERPPPFEPAANDTQKTLVALHDLAVATSGDYRRFFDHGGRRYAHTLDPATGAPIVHATVSVTVLAKDCISADAWATALTVMPPERALAFAAAHDLAALIVSRGPSGLEERLSPALQAMLD</sequence>
<evidence type="ECO:0000256" key="8">
    <source>
        <dbReference type="ARBA" id="ARBA00031306"/>
    </source>
</evidence>
<dbReference type="GO" id="GO:0016740">
    <property type="term" value="F:transferase activity"/>
    <property type="evidence" value="ECO:0007669"/>
    <property type="project" value="UniProtKB-UniRule"/>
</dbReference>
<keyword evidence="3 10" id="KW-0285">Flavoprotein</keyword>
<evidence type="ECO:0000256" key="3">
    <source>
        <dbReference type="ARBA" id="ARBA00022630"/>
    </source>
</evidence>
<dbReference type="eggNOG" id="COG1477">
    <property type="taxonomic scope" value="Bacteria"/>
</dbReference>
<dbReference type="InterPro" id="IPR003374">
    <property type="entry name" value="ApbE-like_sf"/>
</dbReference>
<evidence type="ECO:0000256" key="11">
    <source>
        <dbReference type="PIRSR" id="PIRSR006268-2"/>
    </source>
</evidence>
<dbReference type="PATRIC" id="fig|190650.5.peg.3067"/>
<keyword evidence="6 10" id="KW-0274">FAD</keyword>
<dbReference type="Gene3D" id="3.10.520.10">
    <property type="entry name" value="ApbE-like domains"/>
    <property type="match status" value="1"/>
</dbReference>
<dbReference type="EMBL" id="AE005673">
    <property type="protein sequence ID" value="AAK25024.1"/>
    <property type="molecule type" value="Genomic_DNA"/>
</dbReference>
<dbReference type="SUPFAM" id="SSF143631">
    <property type="entry name" value="ApbE-like"/>
    <property type="match status" value="1"/>
</dbReference>
<proteinExistence type="inferred from homology"/>
<dbReference type="PANTHER" id="PTHR30040:SF2">
    <property type="entry name" value="FAD:PROTEIN FMN TRANSFERASE"/>
    <property type="match status" value="1"/>
</dbReference>
<evidence type="ECO:0000256" key="4">
    <source>
        <dbReference type="ARBA" id="ARBA00022679"/>
    </source>
</evidence>
<dbReference type="KEGG" id="ccr:CC_3062"/>
<evidence type="ECO:0000256" key="5">
    <source>
        <dbReference type="ARBA" id="ARBA00022723"/>
    </source>
</evidence>
<keyword evidence="7 10" id="KW-0460">Magnesium</keyword>
<dbReference type="AlphaFoldDB" id="Q9A3Y8"/>
<dbReference type="HOGENOM" id="CLU_044403_0_2_5"/>
<gene>
    <name evidence="12" type="ordered locus">CC_3062</name>
</gene>
<keyword evidence="13" id="KW-1185">Reference proteome</keyword>
<dbReference type="EnsemblBacteria" id="AAK25024">
    <property type="protein sequence ID" value="AAK25024"/>
    <property type="gene ID" value="CC_3062"/>
</dbReference>
<evidence type="ECO:0000313" key="12">
    <source>
        <dbReference type="EMBL" id="AAK25024.1"/>
    </source>
</evidence>